<name>A0A1F7UI12_9BACT</name>
<dbReference type="InterPro" id="IPR041633">
    <property type="entry name" value="Polbeta"/>
</dbReference>
<gene>
    <name evidence="2" type="ORF">A3J43_03055</name>
</gene>
<dbReference type="CDD" id="cd05403">
    <property type="entry name" value="NT_KNTase_like"/>
    <property type="match status" value="1"/>
</dbReference>
<evidence type="ECO:0000313" key="3">
    <source>
        <dbReference type="Proteomes" id="UP000176604"/>
    </source>
</evidence>
<dbReference type="PANTHER" id="PTHR43449:SF1">
    <property type="entry name" value="POLYMERASE BETA NUCLEOTIDYLTRANSFERASE DOMAIN-CONTAINING PROTEIN"/>
    <property type="match status" value="1"/>
</dbReference>
<evidence type="ECO:0000313" key="2">
    <source>
        <dbReference type="EMBL" id="OGL77344.1"/>
    </source>
</evidence>
<dbReference type="EMBL" id="MGEF01000061">
    <property type="protein sequence ID" value="OGL77344.1"/>
    <property type="molecule type" value="Genomic_DNA"/>
</dbReference>
<protein>
    <recommendedName>
        <fullName evidence="1">Polymerase beta nucleotidyltransferase domain-containing protein</fullName>
    </recommendedName>
</protein>
<dbReference type="STRING" id="1802397.A3J43_03055"/>
<dbReference type="Pfam" id="PF18765">
    <property type="entry name" value="Polbeta"/>
    <property type="match status" value="1"/>
</dbReference>
<dbReference type="Gene3D" id="3.30.460.10">
    <property type="entry name" value="Beta Polymerase, domain 2"/>
    <property type="match status" value="1"/>
</dbReference>
<accession>A0A1F7UI12</accession>
<organism evidence="2 3">
    <name type="scientific">Candidatus Uhrbacteria bacterium RIFCSPHIGHO2_12_FULL_54_23</name>
    <dbReference type="NCBI Taxonomy" id="1802397"/>
    <lineage>
        <taxon>Bacteria</taxon>
        <taxon>Candidatus Uhriibacteriota</taxon>
    </lineage>
</organism>
<reference evidence="2 3" key="1">
    <citation type="journal article" date="2016" name="Nat. Commun.">
        <title>Thousands of microbial genomes shed light on interconnected biogeochemical processes in an aquifer system.</title>
        <authorList>
            <person name="Anantharaman K."/>
            <person name="Brown C.T."/>
            <person name="Hug L.A."/>
            <person name="Sharon I."/>
            <person name="Castelle C.J."/>
            <person name="Probst A.J."/>
            <person name="Thomas B.C."/>
            <person name="Singh A."/>
            <person name="Wilkins M.J."/>
            <person name="Karaoz U."/>
            <person name="Brodie E.L."/>
            <person name="Williams K.H."/>
            <person name="Hubbard S.S."/>
            <person name="Banfield J.F."/>
        </authorList>
    </citation>
    <scope>NUCLEOTIDE SEQUENCE [LARGE SCALE GENOMIC DNA]</scope>
</reference>
<feature type="domain" description="Polymerase beta nucleotidyltransferase" evidence="1">
    <location>
        <begin position="11"/>
        <end position="104"/>
    </location>
</feature>
<dbReference type="PANTHER" id="PTHR43449">
    <property type="entry name" value="NUCLEOTIDYLTRANSFERASE"/>
    <property type="match status" value="1"/>
</dbReference>
<dbReference type="Proteomes" id="UP000176604">
    <property type="component" value="Unassembled WGS sequence"/>
</dbReference>
<dbReference type="InterPro" id="IPR043519">
    <property type="entry name" value="NT_sf"/>
</dbReference>
<sequence length="105" mass="12239">MPRQTHEASLRKALARYRPSRAYLFGSRTRGDADAESDIDLLLIKETSQPFLERLKEFALLLPKDLPRVDAFIYTPEEFETMQERENPLVMRALREGTLLYEASH</sequence>
<proteinExistence type="predicted"/>
<comment type="caution">
    <text evidence="2">The sequence shown here is derived from an EMBL/GenBank/DDBJ whole genome shotgun (WGS) entry which is preliminary data.</text>
</comment>
<dbReference type="AlphaFoldDB" id="A0A1F7UI12"/>
<dbReference type="SUPFAM" id="SSF81301">
    <property type="entry name" value="Nucleotidyltransferase"/>
    <property type="match status" value="1"/>
</dbReference>
<evidence type="ECO:0000259" key="1">
    <source>
        <dbReference type="Pfam" id="PF18765"/>
    </source>
</evidence>